<keyword evidence="2" id="KW-1185">Reference proteome</keyword>
<name>A0A1M6FV37_9ACTN</name>
<protein>
    <recommendedName>
        <fullName evidence="3">Glutaredoxin</fullName>
    </recommendedName>
</protein>
<organism evidence="1 2">
    <name type="scientific">Tessaracoccus bendigoensis DSM 12906</name>
    <dbReference type="NCBI Taxonomy" id="1123357"/>
    <lineage>
        <taxon>Bacteria</taxon>
        <taxon>Bacillati</taxon>
        <taxon>Actinomycetota</taxon>
        <taxon>Actinomycetes</taxon>
        <taxon>Propionibacteriales</taxon>
        <taxon>Propionibacteriaceae</taxon>
        <taxon>Tessaracoccus</taxon>
    </lineage>
</organism>
<evidence type="ECO:0008006" key="3">
    <source>
        <dbReference type="Google" id="ProtNLM"/>
    </source>
</evidence>
<accession>A0A1M6FV37</accession>
<dbReference type="STRING" id="1123357.SAMN02745244_01530"/>
<dbReference type="RefSeq" id="WP_217652158.1">
    <property type="nucleotide sequence ID" value="NZ_FQZG01000023.1"/>
</dbReference>
<sequence>MNEIPAPALAAAPTDVVDVTLVTTPACHFCDDAHQRLHSLDRAGLLRLTAVEAESPRGQALIAEHRPGSFPLTLVAGSFFHAGRIPRGKLARLVDHLGAR</sequence>
<proteinExistence type="predicted"/>
<evidence type="ECO:0000313" key="1">
    <source>
        <dbReference type="EMBL" id="SHJ01557.1"/>
    </source>
</evidence>
<dbReference type="AlphaFoldDB" id="A0A1M6FV37"/>
<dbReference type="InterPro" id="IPR036249">
    <property type="entry name" value="Thioredoxin-like_sf"/>
</dbReference>
<evidence type="ECO:0000313" key="2">
    <source>
        <dbReference type="Proteomes" id="UP000184512"/>
    </source>
</evidence>
<dbReference type="Proteomes" id="UP000184512">
    <property type="component" value="Unassembled WGS sequence"/>
</dbReference>
<dbReference type="SUPFAM" id="SSF52833">
    <property type="entry name" value="Thioredoxin-like"/>
    <property type="match status" value="1"/>
</dbReference>
<dbReference type="EMBL" id="FQZG01000023">
    <property type="protein sequence ID" value="SHJ01557.1"/>
    <property type="molecule type" value="Genomic_DNA"/>
</dbReference>
<gene>
    <name evidence="1" type="ORF">SAMN02745244_01530</name>
</gene>
<reference evidence="1 2" key="1">
    <citation type="submission" date="2016-11" db="EMBL/GenBank/DDBJ databases">
        <authorList>
            <person name="Jaros S."/>
            <person name="Januszkiewicz K."/>
            <person name="Wedrychowicz H."/>
        </authorList>
    </citation>
    <scope>NUCLEOTIDE SEQUENCE [LARGE SCALE GENOMIC DNA]</scope>
    <source>
        <strain evidence="1 2">DSM 12906</strain>
    </source>
</reference>